<evidence type="ECO:0000259" key="6">
    <source>
        <dbReference type="PROSITE" id="PS50016"/>
    </source>
</evidence>
<feature type="region of interest" description="Disordered" evidence="5">
    <location>
        <begin position="714"/>
        <end position="755"/>
    </location>
</feature>
<feature type="domain" description="PHD-type" evidence="6">
    <location>
        <begin position="285"/>
        <end position="336"/>
    </location>
</feature>
<evidence type="ECO:0000256" key="3">
    <source>
        <dbReference type="ARBA" id="ARBA00022833"/>
    </source>
</evidence>
<keyword evidence="2 4" id="KW-0863">Zinc-finger</keyword>
<dbReference type="InterPro" id="IPR019786">
    <property type="entry name" value="Zinc_finger_PHD-type_CS"/>
</dbReference>
<feature type="region of interest" description="Disordered" evidence="5">
    <location>
        <begin position="678"/>
        <end position="698"/>
    </location>
</feature>
<dbReference type="PROSITE" id="PS51805">
    <property type="entry name" value="EPHD"/>
    <property type="match status" value="2"/>
</dbReference>
<dbReference type="InterPro" id="IPR050701">
    <property type="entry name" value="Histone_Mod_Regulator"/>
</dbReference>
<evidence type="ECO:0000256" key="5">
    <source>
        <dbReference type="SAM" id="MobiDB-lite"/>
    </source>
</evidence>
<feature type="region of interest" description="Disordered" evidence="5">
    <location>
        <begin position="164"/>
        <end position="187"/>
    </location>
</feature>
<dbReference type="GO" id="GO:0005634">
    <property type="term" value="C:nucleus"/>
    <property type="evidence" value="ECO:0007669"/>
    <property type="project" value="UniProtKB-ARBA"/>
</dbReference>
<dbReference type="Pfam" id="PF13831">
    <property type="entry name" value="PHD_2"/>
    <property type="match status" value="1"/>
</dbReference>
<dbReference type="InterPro" id="IPR013083">
    <property type="entry name" value="Znf_RING/FYVE/PHD"/>
</dbReference>
<proteinExistence type="predicted"/>
<keyword evidence="9" id="KW-1185">Reference proteome</keyword>
<feature type="compositionally biased region" description="Polar residues" evidence="5">
    <location>
        <begin position="76"/>
        <end position="85"/>
    </location>
</feature>
<dbReference type="PANTHER" id="PTHR13793">
    <property type="entry name" value="PHD FINGER PROTEINS"/>
    <property type="match status" value="1"/>
</dbReference>
<feature type="region of interest" description="Disordered" evidence="5">
    <location>
        <begin position="1355"/>
        <end position="1384"/>
    </location>
</feature>
<feature type="domain" description="PHD-type" evidence="6">
    <location>
        <begin position="1045"/>
        <end position="1094"/>
    </location>
</feature>
<feature type="compositionally biased region" description="Polar residues" evidence="5">
    <location>
        <begin position="1451"/>
        <end position="1461"/>
    </location>
</feature>
<gene>
    <name evidence="8" type="ORF">LITE_LOCUS29524</name>
</gene>
<comment type="caution">
    <text evidence="8">The sequence shown here is derived from an EMBL/GenBank/DDBJ whole genome shotgun (WGS) entry which is preliminary data.</text>
</comment>
<dbReference type="EMBL" id="CAMGYJ010000007">
    <property type="protein sequence ID" value="CAI0447742.1"/>
    <property type="molecule type" value="Genomic_DNA"/>
</dbReference>
<dbReference type="InterPro" id="IPR011011">
    <property type="entry name" value="Znf_FYVE_PHD"/>
</dbReference>
<dbReference type="Gene3D" id="3.30.40.10">
    <property type="entry name" value="Zinc/RING finger domain, C3HC4 (zinc finger)"/>
    <property type="match status" value="4"/>
</dbReference>
<feature type="region of interest" description="Disordered" evidence="5">
    <location>
        <begin position="1450"/>
        <end position="1472"/>
    </location>
</feature>
<dbReference type="SMART" id="SM00249">
    <property type="entry name" value="PHD"/>
    <property type="match status" value="4"/>
</dbReference>
<dbReference type="PANTHER" id="PTHR13793:SF107">
    <property type="entry name" value="BROMODOMAIN-CONTAINING PROTEIN HOMOLOG"/>
    <property type="match status" value="1"/>
</dbReference>
<evidence type="ECO:0000313" key="9">
    <source>
        <dbReference type="Proteomes" id="UP001154282"/>
    </source>
</evidence>
<dbReference type="PROSITE" id="PS50016">
    <property type="entry name" value="ZF_PHD_2"/>
    <property type="match status" value="2"/>
</dbReference>
<keyword evidence="3" id="KW-0862">Zinc</keyword>
<dbReference type="InterPro" id="IPR019787">
    <property type="entry name" value="Znf_PHD-finger"/>
</dbReference>
<organism evidence="8 9">
    <name type="scientific">Linum tenue</name>
    <dbReference type="NCBI Taxonomy" id="586396"/>
    <lineage>
        <taxon>Eukaryota</taxon>
        <taxon>Viridiplantae</taxon>
        <taxon>Streptophyta</taxon>
        <taxon>Embryophyta</taxon>
        <taxon>Tracheophyta</taxon>
        <taxon>Spermatophyta</taxon>
        <taxon>Magnoliopsida</taxon>
        <taxon>eudicotyledons</taxon>
        <taxon>Gunneridae</taxon>
        <taxon>Pentapetalae</taxon>
        <taxon>rosids</taxon>
        <taxon>fabids</taxon>
        <taxon>Malpighiales</taxon>
        <taxon>Linaceae</taxon>
        <taxon>Linum</taxon>
    </lineage>
</organism>
<name>A0AAV0MN66_9ROSI</name>
<dbReference type="PROSITE" id="PS01359">
    <property type="entry name" value="ZF_PHD_1"/>
    <property type="match status" value="2"/>
</dbReference>
<keyword evidence="1" id="KW-0479">Metal-binding</keyword>
<sequence length="1472" mass="161128">MMGRGRDGGCGSGERHCRPNCRVTATNSVAAAAEPEVPATMEKKAVQSLDVDFFSQASKALCERSPFDVPEEVPGSVSSTSTTLPSGLASLLRHSESRKRNKKSHHGGGKKSSRAGERSKGGNIWVESEDYFRDLVLADVEALVELCSPLRSLAARSCFSLPNIGNGEKERSESQFNQDNPDNDMNACVENRTGMVSESEAQQEAQQHMEIDRAAVQTDGGEFLPSADSGSSGSPSYYSGSLGWVLGCRNRNLLTTERPSKKRKLLGVDVGLDKLLVGSPCQGNSSICDFCCKGDFLNDLNKLIVCSSCHIAVHSKCYGVQGDEGDPWLCTRCKLNIDKEMGKQPCVLCPKQGGASKPVADKNGSSEAEFVHLFCSIWMPEVYVEDLTKMEPIMNVSGIKETHKKLVCNVCKVKHGACVRCSHGACRLAFHPICAREARHRIEVWGKYGHDSVELRVFCSKHSGLLDGKEKFQAAEASLTAKSVSVADCSLVMQSPDKHREIIENGGKFEPCIGSAGLTYSVKSGDVDQDDLESSVWEKNVKLVSDGDAFQRSDMAMSERSDIEVPSSSGSLNLAVVMKKLIQRGKINVKDVAAELGVSPDSLTAILAEDILVPEVQCKIVKWLSSHACMGASLKNSKVKLKSAMVPMSEETSDFSDVVAEQSDMAGTVAIKSVPPRRRTKNTIKFRKNDETSSLSKDTLAENGMGSELRVEQLATEDPEDANKASTSSRLLNDGAIDLQAPDSPKNEGSMSDLSECSSFKKVESTEADASRTAQKLKGTVLESDVDALLLDLIKMDASSGACIHPSILELIKMHKRMPFNSGTSECEGVKELEISGLESSSNANACCNHKSTNSEWNAIVCDNNGDSSGQLLKAAELGVFPLSPADEVEGEIIYFQHKLLSSAVQRKHMTGTLVKNLSKSLPKEIDASRKQIWDSVLVNQYICELREAKKQGRKEKRNKEAQAYLAAATAAAAASSRTSFLRKVAFDECTVNEKLNVSNGTPGLSSQSITRPKGKLSRVTLPRISSDKYSDFVQSVPEVSKEHPRSCDICRRPETIMNPILVCSSCKVAVHLDCYCNVKESPGPWHCELCEDLLSARQSGGHSLNFWEKPYFVAECGLCGGATGAFRKCINGQWVHAFCAEVSSWLTFHVQWLLQSVYRRGQVNPVEGMEDLLKGTDLCCVCRHKHGACLRCSYGHCQTTFHPSCAKSAGFFMNVKFLSGKFQYRAYCEQHSLEQKLKAESQKHGVDELKCVKQIRVELERLRLLCERIIKREKLKRDLVICSHSILASKRDHAAHSALVQNPFFHPDASSESATTSLKGNVTDGYSDAAIQRSNEITADSAASTVKKRLKVTMSTDTEQRTDDNCLTYQPPLNNSRPTQRQQFAGKQIPKRACPPACNLVEEADSTSRSRKRVETLQKELVMTSDQASMRNQQLPKGYFYIPVDCLPKENQTTNDQESSCPGEPLPPGES</sequence>
<dbReference type="InterPro" id="IPR001965">
    <property type="entry name" value="Znf_PHD"/>
</dbReference>
<dbReference type="InterPro" id="IPR034732">
    <property type="entry name" value="EPHD"/>
</dbReference>
<protein>
    <submittedName>
        <fullName evidence="8">Uncharacterized protein</fullName>
    </submittedName>
</protein>
<dbReference type="GO" id="GO:0008270">
    <property type="term" value="F:zinc ion binding"/>
    <property type="evidence" value="ECO:0007669"/>
    <property type="project" value="UniProtKB-KW"/>
</dbReference>
<evidence type="ECO:0000256" key="4">
    <source>
        <dbReference type="PROSITE-ProRule" id="PRU00146"/>
    </source>
</evidence>
<dbReference type="Proteomes" id="UP001154282">
    <property type="component" value="Unassembled WGS sequence"/>
</dbReference>
<evidence type="ECO:0000313" key="8">
    <source>
        <dbReference type="EMBL" id="CAI0447742.1"/>
    </source>
</evidence>
<accession>A0AAV0MN66</accession>
<evidence type="ECO:0000256" key="2">
    <source>
        <dbReference type="ARBA" id="ARBA00022771"/>
    </source>
</evidence>
<reference evidence="8" key="1">
    <citation type="submission" date="2022-08" db="EMBL/GenBank/DDBJ databases">
        <authorList>
            <person name="Gutierrez-Valencia J."/>
        </authorList>
    </citation>
    <scope>NUCLEOTIDE SEQUENCE</scope>
</reference>
<dbReference type="CDD" id="cd15571">
    <property type="entry name" value="ePHD"/>
    <property type="match status" value="2"/>
</dbReference>
<feature type="compositionally biased region" description="Basic residues" evidence="5">
    <location>
        <begin position="96"/>
        <end position="113"/>
    </location>
</feature>
<feature type="domain" description="PHD-type" evidence="7">
    <location>
        <begin position="343"/>
        <end position="463"/>
    </location>
</feature>
<evidence type="ECO:0000259" key="7">
    <source>
        <dbReference type="PROSITE" id="PS51805"/>
    </source>
</evidence>
<feature type="domain" description="PHD-type" evidence="7">
    <location>
        <begin position="1114"/>
        <end position="1233"/>
    </location>
</feature>
<feature type="compositionally biased region" description="Polar residues" evidence="5">
    <location>
        <begin position="1366"/>
        <end position="1384"/>
    </location>
</feature>
<dbReference type="GO" id="GO:0006357">
    <property type="term" value="P:regulation of transcription by RNA polymerase II"/>
    <property type="evidence" value="ECO:0007669"/>
    <property type="project" value="TreeGrafter"/>
</dbReference>
<dbReference type="Pfam" id="PF13832">
    <property type="entry name" value="zf-HC5HC2H_2"/>
    <property type="match status" value="2"/>
</dbReference>
<feature type="region of interest" description="Disordered" evidence="5">
    <location>
        <begin position="67"/>
        <end position="120"/>
    </location>
</feature>
<evidence type="ECO:0000256" key="1">
    <source>
        <dbReference type="ARBA" id="ARBA00022723"/>
    </source>
</evidence>
<dbReference type="SUPFAM" id="SSF57903">
    <property type="entry name" value="FYVE/PHD zinc finger"/>
    <property type="match status" value="2"/>
</dbReference>